<dbReference type="Proteomes" id="UP001446871">
    <property type="component" value="Unassembled WGS sequence"/>
</dbReference>
<protein>
    <submittedName>
        <fullName evidence="1">Family 1 glycosyltransferase</fullName>
    </submittedName>
</protein>
<dbReference type="EMBL" id="JAQQWM010000009">
    <property type="protein sequence ID" value="KAK8045671.1"/>
    <property type="molecule type" value="Genomic_DNA"/>
</dbReference>
<comment type="caution">
    <text evidence="1">The sequence shown here is derived from an EMBL/GenBank/DDBJ whole genome shotgun (WGS) entry which is preliminary data.</text>
</comment>
<dbReference type="Gene3D" id="3.40.50.2000">
    <property type="entry name" value="Glycogen Phosphorylase B"/>
    <property type="match status" value="1"/>
</dbReference>
<gene>
    <name evidence="1" type="ORF">PG996_013735</name>
</gene>
<evidence type="ECO:0000313" key="2">
    <source>
        <dbReference type="Proteomes" id="UP001446871"/>
    </source>
</evidence>
<proteinExistence type="predicted"/>
<evidence type="ECO:0000313" key="1">
    <source>
        <dbReference type="EMBL" id="KAK8045671.1"/>
    </source>
</evidence>
<keyword evidence="2" id="KW-1185">Reference proteome</keyword>
<dbReference type="SUPFAM" id="SSF53756">
    <property type="entry name" value="UDP-Glycosyltransferase/glycogen phosphorylase"/>
    <property type="match status" value="1"/>
</dbReference>
<accession>A0ABR1TGA6</accession>
<organism evidence="1 2">
    <name type="scientific">Apiospora saccharicola</name>
    <dbReference type="NCBI Taxonomy" id="335842"/>
    <lineage>
        <taxon>Eukaryota</taxon>
        <taxon>Fungi</taxon>
        <taxon>Dikarya</taxon>
        <taxon>Ascomycota</taxon>
        <taxon>Pezizomycotina</taxon>
        <taxon>Sordariomycetes</taxon>
        <taxon>Xylariomycetidae</taxon>
        <taxon>Amphisphaeriales</taxon>
        <taxon>Apiosporaceae</taxon>
        <taxon>Apiospora</taxon>
    </lineage>
</organism>
<sequence length="172" mass="18894">MAKRATVLFFTNAELSQSAVNLATAAELSLDPGYDVHFATFGALGRDLIPQGVTFHVVPGRSTKEIVLSKGLEFMPRHPPGVQGALQSYDEAMLCVMAPHDDEAEYFAVFDHCVALIKKLDPDLVVSDPLFNGGVDAARFCHKRHVILSPGSYKDHSLHLQPNLQVAWKWPV</sequence>
<name>A0ABR1TGA6_9PEZI</name>
<reference evidence="1 2" key="1">
    <citation type="submission" date="2023-01" db="EMBL/GenBank/DDBJ databases">
        <title>Analysis of 21 Apiospora genomes using comparative genomics revels a genus with tremendous synthesis potential of carbohydrate active enzymes and secondary metabolites.</title>
        <authorList>
            <person name="Sorensen T."/>
        </authorList>
    </citation>
    <scope>NUCLEOTIDE SEQUENCE [LARGE SCALE GENOMIC DNA]</scope>
    <source>
        <strain evidence="1 2">CBS 83171</strain>
    </source>
</reference>